<dbReference type="PANTHER" id="PTHR24421:SF63">
    <property type="entry name" value="SENSOR HISTIDINE KINASE DESK"/>
    <property type="match status" value="1"/>
</dbReference>
<feature type="domain" description="Signal transduction histidine kinase subgroup 3 dimerisation and phosphoacceptor" evidence="6">
    <location>
        <begin position="218"/>
        <end position="284"/>
    </location>
</feature>
<feature type="region of interest" description="Disordered" evidence="4">
    <location>
        <begin position="416"/>
        <end position="474"/>
    </location>
</feature>
<dbReference type="PANTHER" id="PTHR24421">
    <property type="entry name" value="NITRATE/NITRITE SENSOR PROTEIN NARX-RELATED"/>
    <property type="match status" value="1"/>
</dbReference>
<dbReference type="InterPro" id="IPR050482">
    <property type="entry name" value="Sensor_HK_TwoCompSys"/>
</dbReference>
<feature type="compositionally biased region" description="Gly residues" evidence="4">
    <location>
        <begin position="429"/>
        <end position="438"/>
    </location>
</feature>
<keyword evidence="5" id="KW-0812">Transmembrane</keyword>
<dbReference type="Gene3D" id="3.30.565.10">
    <property type="entry name" value="Histidine kinase-like ATPase, C-terminal domain"/>
    <property type="match status" value="1"/>
</dbReference>
<keyword evidence="5" id="KW-1133">Transmembrane helix</keyword>
<feature type="transmembrane region" description="Helical" evidence="5">
    <location>
        <begin position="123"/>
        <end position="142"/>
    </location>
</feature>
<keyword evidence="8" id="KW-1185">Reference proteome</keyword>
<evidence type="ECO:0000313" key="7">
    <source>
        <dbReference type="EMBL" id="GAA2604261.1"/>
    </source>
</evidence>
<keyword evidence="3" id="KW-0902">Two-component regulatory system</keyword>
<gene>
    <name evidence="7" type="ORF">GCM10009863_17210</name>
</gene>
<evidence type="ECO:0000256" key="1">
    <source>
        <dbReference type="ARBA" id="ARBA00022679"/>
    </source>
</evidence>
<dbReference type="EMBL" id="BAAARJ010000005">
    <property type="protein sequence ID" value="GAA2604261.1"/>
    <property type="molecule type" value="Genomic_DNA"/>
</dbReference>
<keyword evidence="5" id="KW-0472">Membrane</keyword>
<evidence type="ECO:0000259" key="6">
    <source>
        <dbReference type="Pfam" id="PF07730"/>
    </source>
</evidence>
<sequence length="474" mass="49531">MFRWGRAKRRAWRRRSRYEQVEAATRWTLLATPWIFGVSGLPQIFVALADETSARWLALLVVLLGFTQCALSMGGFRQGVNNYLNVGPAPVRRLLVMAAAFALSVGALLVLVARGQVGPGPSVALTLFGALPALTGTYGLCVPVRRASATVTVGATVLTGAFALAGMSLGSLLATWFVTVATGLLGIYTPRSSTWYLAVMRELDQARTVQSRLAVAEERLRFSRDLHDVMGRNLSVIALKSELAVQLARRDTETAVEQMEEVQRLARESQTEVRAVVRGYREAGLHTELAGARGVLRAAGVDCRIEDGAPELPAEAQSVLGWVVREGATNILRHAEATRCTVRVSSTGLGREGASAVLVMENDGVCDSPARPTKGGSGLAGLRERLAALGGTLTAEPAADSDGAVSLFRLHAEVPLRAGPGPEPEPDAGEGGGAGTGTDSGAAADGGADAAPRTAAVTGRTANTGTAADSGARD</sequence>
<feature type="transmembrane region" description="Helical" evidence="5">
    <location>
        <begin position="23"/>
        <end position="48"/>
    </location>
</feature>
<evidence type="ECO:0000256" key="2">
    <source>
        <dbReference type="ARBA" id="ARBA00022777"/>
    </source>
</evidence>
<dbReference type="CDD" id="cd16917">
    <property type="entry name" value="HATPase_UhpB-NarQ-NarX-like"/>
    <property type="match status" value="1"/>
</dbReference>
<evidence type="ECO:0000256" key="4">
    <source>
        <dbReference type="SAM" id="MobiDB-lite"/>
    </source>
</evidence>
<proteinExistence type="predicted"/>
<accession>A0ABN3PVR2</accession>
<feature type="compositionally biased region" description="Low complexity" evidence="4">
    <location>
        <begin position="439"/>
        <end position="456"/>
    </location>
</feature>
<dbReference type="InterPro" id="IPR036890">
    <property type="entry name" value="HATPase_C_sf"/>
</dbReference>
<dbReference type="GO" id="GO:0016301">
    <property type="term" value="F:kinase activity"/>
    <property type="evidence" value="ECO:0007669"/>
    <property type="project" value="UniProtKB-KW"/>
</dbReference>
<comment type="caution">
    <text evidence="7">The sequence shown here is derived from an EMBL/GenBank/DDBJ whole genome shotgun (WGS) entry which is preliminary data.</text>
</comment>
<evidence type="ECO:0000256" key="3">
    <source>
        <dbReference type="ARBA" id="ARBA00023012"/>
    </source>
</evidence>
<evidence type="ECO:0000256" key="5">
    <source>
        <dbReference type="SAM" id="Phobius"/>
    </source>
</evidence>
<dbReference type="InterPro" id="IPR011712">
    <property type="entry name" value="Sig_transdc_His_kin_sub3_dim/P"/>
</dbReference>
<keyword evidence="1" id="KW-0808">Transferase</keyword>
<organism evidence="7 8">
    <name type="scientific">Streptomyces axinellae</name>
    <dbReference type="NCBI Taxonomy" id="552788"/>
    <lineage>
        <taxon>Bacteria</taxon>
        <taxon>Bacillati</taxon>
        <taxon>Actinomycetota</taxon>
        <taxon>Actinomycetes</taxon>
        <taxon>Kitasatosporales</taxon>
        <taxon>Streptomycetaceae</taxon>
        <taxon>Streptomyces</taxon>
    </lineage>
</organism>
<dbReference type="RefSeq" id="WP_344563848.1">
    <property type="nucleotide sequence ID" value="NZ_BAAARJ010000005.1"/>
</dbReference>
<keyword evidence="2 7" id="KW-0418">Kinase</keyword>
<reference evidence="7 8" key="1">
    <citation type="journal article" date="2019" name="Int. J. Syst. Evol. Microbiol.">
        <title>The Global Catalogue of Microorganisms (GCM) 10K type strain sequencing project: providing services to taxonomists for standard genome sequencing and annotation.</title>
        <authorList>
            <consortium name="The Broad Institute Genomics Platform"/>
            <consortium name="The Broad Institute Genome Sequencing Center for Infectious Disease"/>
            <person name="Wu L."/>
            <person name="Ma J."/>
        </authorList>
    </citation>
    <scope>NUCLEOTIDE SEQUENCE [LARGE SCALE GENOMIC DNA]</scope>
    <source>
        <strain evidence="7 8">JCM 16373</strain>
    </source>
</reference>
<feature type="transmembrane region" description="Helical" evidence="5">
    <location>
        <begin position="54"/>
        <end position="73"/>
    </location>
</feature>
<dbReference type="Proteomes" id="UP001501447">
    <property type="component" value="Unassembled WGS sequence"/>
</dbReference>
<feature type="transmembrane region" description="Helical" evidence="5">
    <location>
        <begin position="94"/>
        <end position="117"/>
    </location>
</feature>
<protein>
    <submittedName>
        <fullName evidence="7">Histidine kinase</fullName>
    </submittedName>
</protein>
<dbReference type="Gene3D" id="1.20.5.1930">
    <property type="match status" value="1"/>
</dbReference>
<dbReference type="Pfam" id="PF07730">
    <property type="entry name" value="HisKA_3"/>
    <property type="match status" value="1"/>
</dbReference>
<evidence type="ECO:0000313" key="8">
    <source>
        <dbReference type="Proteomes" id="UP001501447"/>
    </source>
</evidence>
<name>A0ABN3PVR2_9ACTN</name>